<sequence length="105" mass="11492">MSTVGNHLAKAAEDAANSAQERIASFDRQLADIEKKKADIEANRAALRGSLQRLANFPVKSGANYLCPLCWVDEGKMSPLAPVASDNRDDIFRCRMCHYEAVIPG</sequence>
<reference evidence="2" key="1">
    <citation type="submission" date="2021-06" db="EMBL/GenBank/DDBJ databases">
        <title>Bradyrhizobium sp. S2-20-1 Genome sequencing.</title>
        <authorList>
            <person name="Jin L."/>
        </authorList>
    </citation>
    <scope>NUCLEOTIDE SEQUENCE</scope>
    <source>
        <strain evidence="2">S2-20-1</strain>
    </source>
</reference>
<name>A0A975NAB3_9BRAD</name>
<keyword evidence="1" id="KW-0175">Coiled coil</keyword>
<feature type="coiled-coil region" evidence="1">
    <location>
        <begin position="9"/>
        <end position="50"/>
    </location>
</feature>
<dbReference type="AlphaFoldDB" id="A0A975NAB3"/>
<proteinExistence type="predicted"/>
<dbReference type="Proteomes" id="UP000680839">
    <property type="component" value="Chromosome"/>
</dbReference>
<evidence type="ECO:0000313" key="2">
    <source>
        <dbReference type="EMBL" id="QWG10836.1"/>
    </source>
</evidence>
<accession>A0A975NAB3</accession>
<dbReference type="RefSeq" id="WP_215619771.1">
    <property type="nucleotide sequence ID" value="NZ_CP076134.1"/>
</dbReference>
<gene>
    <name evidence="2" type="ORF">KMZ29_13650</name>
</gene>
<protein>
    <submittedName>
        <fullName evidence="2">Uncharacterized protein</fullName>
    </submittedName>
</protein>
<dbReference type="EMBL" id="CP076134">
    <property type="protein sequence ID" value="QWG10836.1"/>
    <property type="molecule type" value="Genomic_DNA"/>
</dbReference>
<organism evidence="2 3">
    <name type="scientific">Bradyrhizobium sediminis</name>
    <dbReference type="NCBI Taxonomy" id="2840469"/>
    <lineage>
        <taxon>Bacteria</taxon>
        <taxon>Pseudomonadati</taxon>
        <taxon>Pseudomonadota</taxon>
        <taxon>Alphaproteobacteria</taxon>
        <taxon>Hyphomicrobiales</taxon>
        <taxon>Nitrobacteraceae</taxon>
        <taxon>Bradyrhizobium</taxon>
    </lineage>
</organism>
<evidence type="ECO:0000256" key="1">
    <source>
        <dbReference type="SAM" id="Coils"/>
    </source>
</evidence>
<evidence type="ECO:0000313" key="3">
    <source>
        <dbReference type="Proteomes" id="UP000680839"/>
    </source>
</evidence>